<name>A0A972NQI5_9BURK</name>
<proteinExistence type="predicted"/>
<dbReference type="Proteomes" id="UP000655523">
    <property type="component" value="Unassembled WGS sequence"/>
</dbReference>
<evidence type="ECO:0000256" key="1">
    <source>
        <dbReference type="SAM" id="MobiDB-lite"/>
    </source>
</evidence>
<organism evidence="2 3">
    <name type="scientific">Paraburkholderia elongata</name>
    <dbReference type="NCBI Taxonomy" id="2675747"/>
    <lineage>
        <taxon>Bacteria</taxon>
        <taxon>Pseudomonadati</taxon>
        <taxon>Pseudomonadota</taxon>
        <taxon>Betaproteobacteria</taxon>
        <taxon>Burkholderiales</taxon>
        <taxon>Burkholderiaceae</taxon>
        <taxon>Paraburkholderia</taxon>
    </lineage>
</organism>
<protein>
    <submittedName>
        <fullName evidence="2">Uncharacterized protein</fullName>
    </submittedName>
</protein>
<keyword evidence="3" id="KW-1185">Reference proteome</keyword>
<comment type="caution">
    <text evidence="2">The sequence shown here is derived from an EMBL/GenBank/DDBJ whole genome shotgun (WGS) entry which is preliminary data.</text>
</comment>
<evidence type="ECO:0000313" key="3">
    <source>
        <dbReference type="Proteomes" id="UP000655523"/>
    </source>
</evidence>
<feature type="region of interest" description="Disordered" evidence="1">
    <location>
        <begin position="36"/>
        <end position="58"/>
    </location>
</feature>
<dbReference type="RefSeq" id="WP_172168031.1">
    <property type="nucleotide sequence ID" value="NZ_WOEZ01000117.1"/>
</dbReference>
<dbReference type="AlphaFoldDB" id="A0A972NQI5"/>
<reference evidence="2 3" key="1">
    <citation type="submission" date="2019-11" db="EMBL/GenBank/DDBJ databases">
        <title>Metabolism of dissolved organic matter in forest soils.</title>
        <authorList>
            <person name="Cyle K.T."/>
            <person name="Wilhelm R.C."/>
            <person name="Martinez C.E."/>
        </authorList>
    </citation>
    <scope>NUCLEOTIDE SEQUENCE [LARGE SCALE GENOMIC DNA]</scope>
    <source>
        <strain evidence="2 3">5N</strain>
    </source>
</reference>
<evidence type="ECO:0000313" key="2">
    <source>
        <dbReference type="EMBL" id="NPT57172.1"/>
    </source>
</evidence>
<accession>A0A972NQI5</accession>
<sequence length="58" mass="6294">MESGTGPKQPGDGFIQICADAVFHLDVLKMALSRGFAPDAPSDARTKEQMSLDLDDLW</sequence>
<gene>
    <name evidence="2" type="ORF">GNZ13_21975</name>
</gene>
<dbReference type="EMBL" id="WOEZ01000117">
    <property type="protein sequence ID" value="NPT57172.1"/>
    <property type="molecule type" value="Genomic_DNA"/>
</dbReference>